<evidence type="ECO:0000256" key="7">
    <source>
        <dbReference type="HAMAP-Rule" id="MF_00227"/>
    </source>
</evidence>
<dbReference type="EMBL" id="CP032624">
    <property type="protein sequence ID" value="AYG03544.1"/>
    <property type="molecule type" value="Genomic_DNA"/>
</dbReference>
<dbReference type="SUPFAM" id="SSF54211">
    <property type="entry name" value="Ribosomal protein S5 domain 2-like"/>
    <property type="match status" value="1"/>
</dbReference>
<evidence type="ECO:0000256" key="1">
    <source>
        <dbReference type="ARBA" id="ARBA00002663"/>
    </source>
</evidence>
<comment type="catalytic activity">
    <reaction evidence="7">
        <text>Endonucleolytic cleavage of RNA, removing 5'-extranucleotides from tRNA precursor.</text>
        <dbReference type="EC" id="3.1.26.5"/>
    </reaction>
</comment>
<comment type="similarity">
    <text evidence="7">Belongs to the RnpA family.</text>
</comment>
<evidence type="ECO:0000256" key="2">
    <source>
        <dbReference type="ARBA" id="ARBA00022694"/>
    </source>
</evidence>
<dbReference type="RefSeq" id="WP_120789076.1">
    <property type="nucleotide sequence ID" value="NZ_CP032624.1"/>
</dbReference>
<keyword evidence="3 7" id="KW-0540">Nuclease</keyword>
<dbReference type="OrthoDB" id="196964at2"/>
<dbReference type="PROSITE" id="PS00648">
    <property type="entry name" value="RIBONUCLEASE_P"/>
    <property type="match status" value="1"/>
</dbReference>
<comment type="function">
    <text evidence="1 7">RNaseP catalyzes the removal of the 5'-leader sequence from pre-tRNA to produce the mature 5'-terminus. It can also cleave other RNA substrates such as 4.5S RNA. The protein component plays an auxiliary but essential role in vivo by binding to the 5'-leader sequence and broadening the substrate specificity of the ribozyme.</text>
</comment>
<dbReference type="InterPro" id="IPR014721">
    <property type="entry name" value="Ribsml_uS5_D2-typ_fold_subgr"/>
</dbReference>
<dbReference type="GO" id="GO:0001682">
    <property type="term" value="P:tRNA 5'-leader removal"/>
    <property type="evidence" value="ECO:0007669"/>
    <property type="project" value="UniProtKB-UniRule"/>
</dbReference>
<protein>
    <recommendedName>
        <fullName evidence="7 8">Ribonuclease P protein component</fullName>
        <shortName evidence="7">RNase P protein</shortName>
        <shortName evidence="7">RNaseP protein</shortName>
        <ecNumber evidence="7 8">3.1.26.5</ecNumber>
    </recommendedName>
    <alternativeName>
        <fullName evidence="7">Protein C5</fullName>
    </alternativeName>
</protein>
<dbReference type="PANTHER" id="PTHR33992:SF1">
    <property type="entry name" value="RIBONUCLEASE P PROTEIN COMPONENT"/>
    <property type="match status" value="1"/>
</dbReference>
<evidence type="ECO:0000256" key="5">
    <source>
        <dbReference type="ARBA" id="ARBA00022801"/>
    </source>
</evidence>
<dbReference type="EC" id="3.1.26.5" evidence="7 8"/>
<dbReference type="GO" id="GO:0030677">
    <property type="term" value="C:ribonuclease P complex"/>
    <property type="evidence" value="ECO:0007669"/>
    <property type="project" value="TreeGrafter"/>
</dbReference>
<sequence>MLAKANRIVGANDYRAVVRRGTRFPAPHTLAYVRITPGGEGKRFGFIVGKSVGSAPVRNTVRRRLKAAAFELLPEVPAGADVVIRALPAAAQAPWSTLHLEISQAIHRAGTR</sequence>
<dbReference type="GO" id="GO:0004526">
    <property type="term" value="F:ribonuclease P activity"/>
    <property type="evidence" value="ECO:0007669"/>
    <property type="project" value="UniProtKB-UniRule"/>
</dbReference>
<dbReference type="PANTHER" id="PTHR33992">
    <property type="entry name" value="RIBONUCLEASE P PROTEIN COMPONENT"/>
    <property type="match status" value="1"/>
</dbReference>
<dbReference type="Pfam" id="PF00825">
    <property type="entry name" value="Ribonuclease_P"/>
    <property type="match status" value="1"/>
</dbReference>
<dbReference type="KEGG" id="gry:D7I44_08360"/>
<keyword evidence="10" id="KW-1185">Reference proteome</keyword>
<keyword evidence="5 7" id="KW-0378">Hydrolase</keyword>
<comment type="subunit">
    <text evidence="7">Consists of a catalytic RNA component (M1 or rnpB) and a protein subunit.</text>
</comment>
<dbReference type="Gene3D" id="3.30.230.10">
    <property type="match status" value="1"/>
</dbReference>
<dbReference type="InterPro" id="IPR020568">
    <property type="entry name" value="Ribosomal_Su5_D2-typ_SF"/>
</dbReference>
<evidence type="ECO:0000256" key="3">
    <source>
        <dbReference type="ARBA" id="ARBA00022722"/>
    </source>
</evidence>
<keyword evidence="4 7" id="KW-0255">Endonuclease</keyword>
<dbReference type="AlphaFoldDB" id="A0A387BNE2"/>
<accession>A0A387BNE2</accession>
<keyword evidence="2 7" id="KW-0819">tRNA processing</keyword>
<evidence type="ECO:0000313" key="10">
    <source>
        <dbReference type="Proteomes" id="UP000275069"/>
    </source>
</evidence>
<dbReference type="GO" id="GO:0000049">
    <property type="term" value="F:tRNA binding"/>
    <property type="evidence" value="ECO:0007669"/>
    <property type="project" value="UniProtKB-UniRule"/>
</dbReference>
<evidence type="ECO:0000313" key="9">
    <source>
        <dbReference type="EMBL" id="AYG03544.1"/>
    </source>
</evidence>
<proteinExistence type="inferred from homology"/>
<dbReference type="InterPro" id="IPR000100">
    <property type="entry name" value="RNase_P"/>
</dbReference>
<keyword evidence="6 7" id="KW-0694">RNA-binding</keyword>
<dbReference type="NCBIfam" id="TIGR00188">
    <property type="entry name" value="rnpA"/>
    <property type="match status" value="1"/>
</dbReference>
<dbReference type="HAMAP" id="MF_00227">
    <property type="entry name" value="RNase_P"/>
    <property type="match status" value="1"/>
</dbReference>
<evidence type="ECO:0000256" key="4">
    <source>
        <dbReference type="ARBA" id="ARBA00022759"/>
    </source>
</evidence>
<reference evidence="9 10" key="1">
    <citation type="submission" date="2018-09" db="EMBL/GenBank/DDBJ databases">
        <title>Genome sequencing of strain 2DFW10M-5.</title>
        <authorList>
            <person name="Heo J."/>
            <person name="Kim S.-J."/>
            <person name="Kwon S.-W."/>
        </authorList>
    </citation>
    <scope>NUCLEOTIDE SEQUENCE [LARGE SCALE GENOMIC DNA]</scope>
    <source>
        <strain evidence="9 10">2DFW10M-5</strain>
    </source>
</reference>
<organism evidence="9 10">
    <name type="scientific">Gryllotalpicola protaetiae</name>
    <dbReference type="NCBI Taxonomy" id="2419771"/>
    <lineage>
        <taxon>Bacteria</taxon>
        <taxon>Bacillati</taxon>
        <taxon>Actinomycetota</taxon>
        <taxon>Actinomycetes</taxon>
        <taxon>Micrococcales</taxon>
        <taxon>Microbacteriaceae</taxon>
        <taxon>Gryllotalpicola</taxon>
    </lineage>
</organism>
<evidence type="ECO:0000256" key="8">
    <source>
        <dbReference type="NCBIfam" id="TIGR00188"/>
    </source>
</evidence>
<dbReference type="InterPro" id="IPR020539">
    <property type="entry name" value="RNase_P_CS"/>
</dbReference>
<evidence type="ECO:0000256" key="6">
    <source>
        <dbReference type="ARBA" id="ARBA00022884"/>
    </source>
</evidence>
<name>A0A387BNE2_9MICO</name>
<dbReference type="Proteomes" id="UP000275069">
    <property type="component" value="Chromosome"/>
</dbReference>
<dbReference type="GO" id="GO:0042781">
    <property type="term" value="F:3'-tRNA processing endoribonuclease activity"/>
    <property type="evidence" value="ECO:0007669"/>
    <property type="project" value="TreeGrafter"/>
</dbReference>
<gene>
    <name evidence="7 9" type="primary">rnpA</name>
    <name evidence="9" type="ORF">D7I44_08360</name>
</gene>